<dbReference type="EMBL" id="ACIJ02000018">
    <property type="protein sequence ID" value="EEX71757.1"/>
    <property type="molecule type" value="Genomic_DNA"/>
</dbReference>
<dbReference type="Proteomes" id="UP000003460">
    <property type="component" value="Unassembled WGS sequence"/>
</dbReference>
<proteinExistence type="predicted"/>
<dbReference type="AlphaFoldDB" id="C9LGE8"/>
<evidence type="ECO:0000313" key="1">
    <source>
        <dbReference type="EMBL" id="EEX71757.1"/>
    </source>
</evidence>
<dbReference type="HOGENOM" id="CLU_3171791_0_0_10"/>
<keyword evidence="2" id="KW-1185">Reference proteome</keyword>
<evidence type="ECO:0000313" key="2">
    <source>
        <dbReference type="Proteomes" id="UP000003460"/>
    </source>
</evidence>
<name>C9LGE8_9BACT</name>
<protein>
    <submittedName>
        <fullName evidence="1">Uncharacterized protein</fullName>
    </submittedName>
</protein>
<reference evidence="1" key="1">
    <citation type="submission" date="2009-09" db="EMBL/GenBank/DDBJ databases">
        <authorList>
            <person name="Weinstock G."/>
            <person name="Sodergren E."/>
            <person name="Clifton S."/>
            <person name="Fulton L."/>
            <person name="Fulton B."/>
            <person name="Courtney L."/>
            <person name="Fronick C."/>
            <person name="Harrison M."/>
            <person name="Strong C."/>
            <person name="Farmer C."/>
            <person name="Delahaunty K."/>
            <person name="Markovic C."/>
            <person name="Hall O."/>
            <person name="Minx P."/>
            <person name="Tomlinson C."/>
            <person name="Mitreva M."/>
            <person name="Nelson J."/>
            <person name="Hou S."/>
            <person name="Wollam A."/>
            <person name="Pepin K.H."/>
            <person name="Johnson M."/>
            <person name="Bhonagiri V."/>
            <person name="Nash W.E."/>
            <person name="Warren W."/>
            <person name="Chinwalla A."/>
            <person name="Mardis E.R."/>
            <person name="Wilson R.K."/>
        </authorList>
    </citation>
    <scope>NUCLEOTIDE SEQUENCE [LARGE SCALE GENOMIC DNA]</scope>
    <source>
        <strain evidence="1">ATCC 51259</strain>
    </source>
</reference>
<sequence>MSALRTHYIIYKEARGFVVIAECEYKGAPCLLERRRPCERLTNSVVL</sequence>
<organism evidence="1 2">
    <name type="scientific">Alloprevotella tannerae ATCC 51259</name>
    <dbReference type="NCBI Taxonomy" id="626522"/>
    <lineage>
        <taxon>Bacteria</taxon>
        <taxon>Pseudomonadati</taxon>
        <taxon>Bacteroidota</taxon>
        <taxon>Bacteroidia</taxon>
        <taxon>Bacteroidales</taxon>
        <taxon>Prevotellaceae</taxon>
        <taxon>Alloprevotella</taxon>
    </lineage>
</organism>
<gene>
    <name evidence="1" type="ORF">GCWU000325_01291</name>
</gene>
<accession>C9LGE8</accession>
<comment type="caution">
    <text evidence="1">The sequence shown here is derived from an EMBL/GenBank/DDBJ whole genome shotgun (WGS) entry which is preliminary data.</text>
</comment>